<dbReference type="PROSITE" id="PS51742">
    <property type="entry name" value="PPC"/>
    <property type="match status" value="1"/>
</dbReference>
<proteinExistence type="predicted"/>
<dbReference type="Pfam" id="PF03479">
    <property type="entry name" value="PCC"/>
    <property type="match status" value="1"/>
</dbReference>
<feature type="domain" description="PPC" evidence="1">
    <location>
        <begin position="4"/>
        <end position="140"/>
    </location>
</feature>
<dbReference type="Gene3D" id="3.30.1330.80">
    <property type="entry name" value="Hypothetical protein, similar to alpha- acetolactate decarboxylase, domain 2"/>
    <property type="match status" value="1"/>
</dbReference>
<accession>A0A4Q7P3D4</accession>
<dbReference type="InterPro" id="IPR005175">
    <property type="entry name" value="PPC_dom"/>
</dbReference>
<protein>
    <recommendedName>
        <fullName evidence="1">PPC domain-containing protein</fullName>
    </recommendedName>
</protein>
<dbReference type="EMBL" id="SGXF01000004">
    <property type="protein sequence ID" value="RZS94324.1"/>
    <property type="molecule type" value="Genomic_DNA"/>
</dbReference>
<evidence type="ECO:0000259" key="1">
    <source>
        <dbReference type="PROSITE" id="PS51742"/>
    </source>
</evidence>
<dbReference type="Proteomes" id="UP000292927">
    <property type="component" value="Unassembled WGS sequence"/>
</dbReference>
<dbReference type="PANTHER" id="PTHR34988">
    <property type="entry name" value="PROTEIN, PUTATIVE-RELATED"/>
    <property type="match status" value="1"/>
</dbReference>
<keyword evidence="3" id="KW-1185">Reference proteome</keyword>
<dbReference type="RefSeq" id="WP_130435443.1">
    <property type="nucleotide sequence ID" value="NZ_SGXF01000004.1"/>
</dbReference>
<organism evidence="2 3">
    <name type="scientific">Cuneatibacter caecimuris</name>
    <dbReference type="NCBI Taxonomy" id="1796618"/>
    <lineage>
        <taxon>Bacteria</taxon>
        <taxon>Bacillati</taxon>
        <taxon>Bacillota</taxon>
        <taxon>Clostridia</taxon>
        <taxon>Lachnospirales</taxon>
        <taxon>Lachnospiraceae</taxon>
        <taxon>Cuneatibacter</taxon>
    </lineage>
</organism>
<comment type="caution">
    <text evidence="2">The sequence shown here is derived from an EMBL/GenBank/DDBJ whole genome shotgun (WGS) entry which is preliminary data.</text>
</comment>
<dbReference type="PANTHER" id="PTHR34988:SF1">
    <property type="entry name" value="DNA-BINDING PROTEIN"/>
    <property type="match status" value="1"/>
</dbReference>
<dbReference type="PIRSF" id="PIRSF016702">
    <property type="entry name" value="DNA_bp_PD1"/>
    <property type="match status" value="1"/>
</dbReference>
<evidence type="ECO:0000313" key="2">
    <source>
        <dbReference type="EMBL" id="RZS94324.1"/>
    </source>
</evidence>
<dbReference type="InterPro" id="IPR025707">
    <property type="entry name" value="DNA_bp_PD1"/>
</dbReference>
<dbReference type="OrthoDB" id="9791702at2"/>
<name>A0A4Q7P3D4_9FIRM</name>
<gene>
    <name evidence="2" type="ORF">EV209_2164</name>
</gene>
<reference evidence="2 3" key="1">
    <citation type="submission" date="2019-02" db="EMBL/GenBank/DDBJ databases">
        <title>Genomic Encyclopedia of Type Strains, Phase IV (KMG-IV): sequencing the most valuable type-strain genomes for metagenomic binning, comparative biology and taxonomic classification.</title>
        <authorList>
            <person name="Goeker M."/>
        </authorList>
    </citation>
    <scope>NUCLEOTIDE SEQUENCE [LARGE SCALE GENOMIC DNA]</scope>
    <source>
        <strain evidence="2 3">DSM 29486</strain>
    </source>
</reference>
<evidence type="ECO:0000313" key="3">
    <source>
        <dbReference type="Proteomes" id="UP000292927"/>
    </source>
</evidence>
<dbReference type="AlphaFoldDB" id="A0A4Q7P3D4"/>
<sequence length="140" mass="14953">MQYRRYGSVYAVRLDAGDEILESLAALAEKEGLSLAAVSGLGAAGEVTLGIFQPGEKQYYSQTFAGAYEISSLTGNITRMEGKPYLHLHITIGNPVTGECHAGHLSRAVISATAELFITVLDGEAGRKFSNEVGLNLLEF</sequence>
<dbReference type="CDD" id="cd11378">
    <property type="entry name" value="DUF296"/>
    <property type="match status" value="1"/>
</dbReference>
<dbReference type="SUPFAM" id="SSF117856">
    <property type="entry name" value="AF0104/ALDC/Ptd012-like"/>
    <property type="match status" value="1"/>
</dbReference>